<sequence length="356" mass="41390">MRKNFTLYWPSFVDVELCKDLGIITMIFSKHLNYNSCILCNKNQENYDEVTKENITMKYAVDDAAVSNVLENTDVLLLIGFYDYNLKMIEKYKSINPIGKIYLKLDLNVHWLRRIVLGEDTTKLLSECTLISVECKNLKKTLHENWPVKVEYIPNGYYNAGITRNIEYKEKENTIITVGRLGTYEKATEVLLEAFKLASPKLKNWKLKLIGSIEPYFQAYIDNFIETNPELKDQIIFTGRINDRKLIEEEYKKAKVFCLTSRCEGFPNVFGEAANKGCYIISSDIDPAWDITDDKKYGSVFPINDHVALANELITVCLNEARLETVCRDIQIYTKENFEWIKLCEKIECFLNENNE</sequence>
<gene>
    <name evidence="2" type="ORF">KPL37_17780</name>
</gene>
<dbReference type="CDD" id="cd03801">
    <property type="entry name" value="GT4_PimA-like"/>
    <property type="match status" value="1"/>
</dbReference>
<dbReference type="Pfam" id="PF00534">
    <property type="entry name" value="Glycos_transf_1"/>
    <property type="match status" value="1"/>
</dbReference>
<dbReference type="PANTHER" id="PTHR12526">
    <property type="entry name" value="GLYCOSYLTRANSFERASE"/>
    <property type="match status" value="1"/>
</dbReference>
<protein>
    <submittedName>
        <fullName evidence="2">Glycosyltransferase family 4 protein</fullName>
    </submittedName>
</protein>
<name>A0ABS6BY99_9CLOT</name>
<proteinExistence type="predicted"/>
<accession>A0ABS6BY99</accession>
<evidence type="ECO:0000313" key="3">
    <source>
        <dbReference type="Proteomes" id="UP000776252"/>
    </source>
</evidence>
<dbReference type="EMBL" id="JAHLDV010000073">
    <property type="protein sequence ID" value="MBU3161560.1"/>
    <property type="molecule type" value="Genomic_DNA"/>
</dbReference>
<organism evidence="2 3">
    <name type="scientific">Clostridium frigoris</name>
    <dbReference type="NCBI Taxonomy" id="205327"/>
    <lineage>
        <taxon>Bacteria</taxon>
        <taxon>Bacillati</taxon>
        <taxon>Bacillota</taxon>
        <taxon>Clostridia</taxon>
        <taxon>Eubacteriales</taxon>
        <taxon>Clostridiaceae</taxon>
        <taxon>Clostridium</taxon>
    </lineage>
</organism>
<comment type="caution">
    <text evidence="2">The sequence shown here is derived from an EMBL/GenBank/DDBJ whole genome shotgun (WGS) entry which is preliminary data.</text>
</comment>
<evidence type="ECO:0000259" key="1">
    <source>
        <dbReference type="Pfam" id="PF00534"/>
    </source>
</evidence>
<dbReference type="InterPro" id="IPR001296">
    <property type="entry name" value="Glyco_trans_1"/>
</dbReference>
<reference evidence="2 3" key="1">
    <citation type="submission" date="2021-06" db="EMBL/GenBank/DDBJ databases">
        <title>Clostridia strains as spoilage organisms.</title>
        <authorList>
            <person name="Wambui J."/>
            <person name="Stephan R."/>
            <person name="Stevens M.J.A."/>
        </authorList>
    </citation>
    <scope>NUCLEOTIDE SEQUENCE [LARGE SCALE GENOMIC DNA]</scope>
    <source>
        <strain evidence="2 3">DSM 14204</strain>
    </source>
</reference>
<evidence type="ECO:0000313" key="2">
    <source>
        <dbReference type="EMBL" id="MBU3161560.1"/>
    </source>
</evidence>
<feature type="domain" description="Glycosyl transferase family 1" evidence="1">
    <location>
        <begin position="168"/>
        <end position="320"/>
    </location>
</feature>
<dbReference type="Proteomes" id="UP000776252">
    <property type="component" value="Unassembled WGS sequence"/>
</dbReference>
<keyword evidence="3" id="KW-1185">Reference proteome</keyword>